<dbReference type="AlphaFoldDB" id="A0A226CZ43"/>
<name>A0A226CZ43_FOLCA</name>
<feature type="transmembrane region" description="Helical" evidence="1">
    <location>
        <begin position="369"/>
        <end position="391"/>
    </location>
</feature>
<feature type="transmembrane region" description="Helical" evidence="1">
    <location>
        <begin position="273"/>
        <end position="297"/>
    </location>
</feature>
<feature type="transmembrane region" description="Helical" evidence="1">
    <location>
        <begin position="137"/>
        <end position="156"/>
    </location>
</feature>
<keyword evidence="1" id="KW-0812">Transmembrane</keyword>
<sequence length="462" mass="52698">MAKRGLGQKVARTLKIRFFHRKAPETRGTNNERSAIETDTKGPLLIKFIAGNTAINGAVYAGTPKELRPPVEKKRGVKIKSWPFFRRQRATSYLAFCEGFSKIRKIIGHFLPTIHNLGLGKLDTPPNHPHDKIGPPLFLLTSLTLVLNLFYIYIFSYEIFTRVRDVDITLSLGLVSILTTWIQIYASVLMLSWVRKIDQLCFVLKNLLKIWESQKPRADHNDSHLGLLLHLLIPLLITNPLGVAFTPIFIDNKSDPTYFLFRNWTDVPPFGKILLRLPILILNHFHCSVIIVGWFIIMGNTIPLVTKCVKIMCSSKDIIFENAFRKYRELQIITEALNQILYLTFSSLVFIPVICFTMFSYILVKLVAVVPFLVTFIVTSFIFLEIALVHLGMPLMTDVSLSAQDFIRIWKLKEISGWRRRRLRSCKLLKVAIGPFGYVGKGSRGALFSKMFDCALSLIISV</sequence>
<keyword evidence="1" id="KW-0472">Membrane</keyword>
<evidence type="ECO:0000313" key="2">
    <source>
        <dbReference type="EMBL" id="OXA38249.1"/>
    </source>
</evidence>
<feature type="transmembrane region" description="Helical" evidence="1">
    <location>
        <begin position="340"/>
        <end position="363"/>
    </location>
</feature>
<keyword evidence="3" id="KW-1185">Reference proteome</keyword>
<gene>
    <name evidence="2" type="ORF">Fcan01_27040</name>
</gene>
<feature type="transmembrane region" description="Helical" evidence="1">
    <location>
        <begin position="168"/>
        <end position="194"/>
    </location>
</feature>
<keyword evidence="1" id="KW-1133">Transmembrane helix</keyword>
<protein>
    <submittedName>
        <fullName evidence="2">Uncharacterized protein</fullName>
    </submittedName>
</protein>
<proteinExistence type="predicted"/>
<evidence type="ECO:0000313" key="3">
    <source>
        <dbReference type="Proteomes" id="UP000198287"/>
    </source>
</evidence>
<organism evidence="2 3">
    <name type="scientific">Folsomia candida</name>
    <name type="common">Springtail</name>
    <dbReference type="NCBI Taxonomy" id="158441"/>
    <lineage>
        <taxon>Eukaryota</taxon>
        <taxon>Metazoa</taxon>
        <taxon>Ecdysozoa</taxon>
        <taxon>Arthropoda</taxon>
        <taxon>Hexapoda</taxon>
        <taxon>Collembola</taxon>
        <taxon>Entomobryomorpha</taxon>
        <taxon>Isotomoidea</taxon>
        <taxon>Isotomidae</taxon>
        <taxon>Proisotominae</taxon>
        <taxon>Folsomia</taxon>
    </lineage>
</organism>
<reference evidence="2 3" key="1">
    <citation type="submission" date="2015-12" db="EMBL/GenBank/DDBJ databases">
        <title>The genome of Folsomia candida.</title>
        <authorList>
            <person name="Faddeeva A."/>
            <person name="Derks M.F."/>
            <person name="Anvar Y."/>
            <person name="Smit S."/>
            <person name="Van Straalen N."/>
            <person name="Roelofs D."/>
        </authorList>
    </citation>
    <scope>NUCLEOTIDE SEQUENCE [LARGE SCALE GENOMIC DNA]</scope>
    <source>
        <strain evidence="2 3">VU population</strain>
        <tissue evidence="2">Whole body</tissue>
    </source>
</reference>
<dbReference type="EMBL" id="LNIX01000047">
    <property type="protein sequence ID" value="OXA38249.1"/>
    <property type="molecule type" value="Genomic_DNA"/>
</dbReference>
<comment type="caution">
    <text evidence="2">The sequence shown here is derived from an EMBL/GenBank/DDBJ whole genome shotgun (WGS) entry which is preliminary data.</text>
</comment>
<feature type="transmembrane region" description="Helical" evidence="1">
    <location>
        <begin position="225"/>
        <end position="250"/>
    </location>
</feature>
<dbReference type="Proteomes" id="UP000198287">
    <property type="component" value="Unassembled WGS sequence"/>
</dbReference>
<accession>A0A226CZ43</accession>
<evidence type="ECO:0000256" key="1">
    <source>
        <dbReference type="SAM" id="Phobius"/>
    </source>
</evidence>